<sequence>MRVSGQLKDTTGDVMTKEKIEQLVFEILTPEQ</sequence>
<name>X0YXK8_9ZZZZ</name>
<accession>X0YXK8</accession>
<organism evidence="1">
    <name type="scientific">marine sediment metagenome</name>
    <dbReference type="NCBI Taxonomy" id="412755"/>
    <lineage>
        <taxon>unclassified sequences</taxon>
        <taxon>metagenomes</taxon>
        <taxon>ecological metagenomes</taxon>
    </lineage>
</organism>
<proteinExistence type="predicted"/>
<gene>
    <name evidence="1" type="ORF">S01H4_20051</name>
</gene>
<feature type="non-terminal residue" evidence="1">
    <location>
        <position position="32"/>
    </location>
</feature>
<evidence type="ECO:0000313" key="1">
    <source>
        <dbReference type="EMBL" id="GAG61000.1"/>
    </source>
</evidence>
<dbReference type="EMBL" id="BART01008988">
    <property type="protein sequence ID" value="GAG61000.1"/>
    <property type="molecule type" value="Genomic_DNA"/>
</dbReference>
<comment type="caution">
    <text evidence="1">The sequence shown here is derived from an EMBL/GenBank/DDBJ whole genome shotgun (WGS) entry which is preliminary data.</text>
</comment>
<protein>
    <submittedName>
        <fullName evidence="1">Uncharacterized protein</fullName>
    </submittedName>
</protein>
<reference evidence="1" key="1">
    <citation type="journal article" date="2014" name="Front. Microbiol.">
        <title>High frequency of phylogenetically diverse reductive dehalogenase-homologous genes in deep subseafloor sedimentary metagenomes.</title>
        <authorList>
            <person name="Kawai M."/>
            <person name="Futagami T."/>
            <person name="Toyoda A."/>
            <person name="Takaki Y."/>
            <person name="Nishi S."/>
            <person name="Hori S."/>
            <person name="Arai W."/>
            <person name="Tsubouchi T."/>
            <person name="Morono Y."/>
            <person name="Uchiyama I."/>
            <person name="Ito T."/>
            <person name="Fujiyama A."/>
            <person name="Inagaki F."/>
            <person name="Takami H."/>
        </authorList>
    </citation>
    <scope>NUCLEOTIDE SEQUENCE</scope>
    <source>
        <strain evidence="1">Expedition CK06-06</strain>
    </source>
</reference>
<dbReference type="AlphaFoldDB" id="X0YXK8"/>